<keyword evidence="4" id="KW-1185">Reference proteome</keyword>
<dbReference type="RefSeq" id="WP_116882510.1">
    <property type="nucleotide sequence ID" value="NZ_CABMMC010000065.1"/>
</dbReference>
<accession>A0A2U1B9Y4</accession>
<reference evidence="3 4" key="1">
    <citation type="submission" date="2018-04" db="EMBL/GenBank/DDBJ databases">
        <title>Genomic Encyclopedia of Type Strains, Phase IV (KMG-IV): sequencing the most valuable type-strain genomes for metagenomic binning, comparative biology and taxonomic classification.</title>
        <authorList>
            <person name="Goeker M."/>
        </authorList>
    </citation>
    <scope>NUCLEOTIDE SEQUENCE [LARGE SCALE GENOMIC DNA]</scope>
    <source>
        <strain evidence="3 4">DSM 14823</strain>
    </source>
</reference>
<keyword evidence="2" id="KW-1133">Transmembrane helix</keyword>
<comment type="caution">
    <text evidence="3">The sequence shown here is derived from an EMBL/GenBank/DDBJ whole genome shotgun (WGS) entry which is preliminary data.</text>
</comment>
<dbReference type="EMBL" id="QEKH01000002">
    <property type="protein sequence ID" value="PVY45480.1"/>
    <property type="molecule type" value="Genomic_DNA"/>
</dbReference>
<sequence length="828" mass="91294">MNQLLHTLRTIRFWRNFERPFAAGAALCWLPLLLTAAAMAVLTFDPALFQWAGYGGTAAGVLAACFGFLNRNTLREAAARVDRELPGSANRLEAAVQLAEEPRNPLREAQLESAEAFWRSAGPRPLPRLLWRPWLWCALWLAGVVAVPILTGDFHVRMSDRIAAQQRSTQSAADPEKEPEENGGKGENEKEPPKPPVRAELVFTYPEKDPGYKPVDLVEWEGKGSTNSEFRTLTLAITRNGEAQPEVPVDLSGVKSENGVIFATGAFALDEYGAEPFDMVGIRLNGVLKEGQRISSAPMFFRIKELREEIGVVDCPGGGYTEKYNFIAAFLRQQIRLNELFYLGCNSLSLDPKADLEAFGLLADEQLKLRQELADFVAKERDDDKTDTPLSPEMIQSLSAAEQQMFAAEQQIRKIPAPPAPKLAGEAQQKAVYHLSRALRQFRKEININPHKKPSGQSDSDRKKEPNPGELLKKAIGIEENVVKHSGPGVDELPAELGQQQSGVTWILKMLAARTELPAAMAEYVTLALPPSLKAEEAIVSNAAAALKVHAEQALDQMRAALARLKRRSDGDTDQALGKARGEVRQAQGKIAGSGKSSGKAAAARHVEAAHKQLEEAKNSEQRNGLKENADKLGKLAESAAAAAKELTKLPDAEAAARLDGLMRELGRAQRELRGKTDTPDALAAELDGLKREMGYHQKRGDWKQAEAWRNDLLLALEAGMGYWREQKQSPRRTLALNESMPLQGAVRDMQLDREPPEPELKRIAAALDKLAELLERNAAEGEPPNAVYQFSPDRIPEEYRDAAARYFEALSRMRGKPAKPNDREEAK</sequence>
<keyword evidence="2" id="KW-0812">Transmembrane</keyword>
<protein>
    <submittedName>
        <fullName evidence="3">Uncharacterized protein</fullName>
    </submittedName>
</protein>
<evidence type="ECO:0000256" key="1">
    <source>
        <dbReference type="SAM" id="MobiDB-lite"/>
    </source>
</evidence>
<dbReference type="GeneID" id="78293841"/>
<name>A0A2U1B9Y4_9BACT</name>
<feature type="transmembrane region" description="Helical" evidence="2">
    <location>
        <begin position="21"/>
        <end position="42"/>
    </location>
</feature>
<proteinExistence type="predicted"/>
<feature type="compositionally biased region" description="Basic and acidic residues" evidence="1">
    <location>
        <begin position="459"/>
        <end position="468"/>
    </location>
</feature>
<feature type="region of interest" description="Disordered" evidence="1">
    <location>
        <begin position="566"/>
        <end position="609"/>
    </location>
</feature>
<keyword evidence="2" id="KW-0472">Membrane</keyword>
<dbReference type="Proteomes" id="UP000245959">
    <property type="component" value="Unassembled WGS sequence"/>
</dbReference>
<feature type="region of interest" description="Disordered" evidence="1">
    <location>
        <begin position="444"/>
        <end position="468"/>
    </location>
</feature>
<evidence type="ECO:0000313" key="3">
    <source>
        <dbReference type="EMBL" id="PVY45480.1"/>
    </source>
</evidence>
<feature type="compositionally biased region" description="Basic and acidic residues" evidence="1">
    <location>
        <begin position="174"/>
        <end position="193"/>
    </location>
</feature>
<dbReference type="AlphaFoldDB" id="A0A2U1B9Y4"/>
<feature type="transmembrane region" description="Helical" evidence="2">
    <location>
        <begin position="129"/>
        <end position="150"/>
    </location>
</feature>
<evidence type="ECO:0000256" key="2">
    <source>
        <dbReference type="SAM" id="Phobius"/>
    </source>
</evidence>
<feature type="region of interest" description="Disordered" evidence="1">
    <location>
        <begin position="165"/>
        <end position="196"/>
    </location>
</feature>
<feature type="transmembrane region" description="Helical" evidence="2">
    <location>
        <begin position="48"/>
        <end position="69"/>
    </location>
</feature>
<gene>
    <name evidence="3" type="ORF">C8D82_10251</name>
</gene>
<evidence type="ECO:0000313" key="4">
    <source>
        <dbReference type="Proteomes" id="UP000245959"/>
    </source>
</evidence>
<organism evidence="3 4">
    <name type="scientific">Victivallis vadensis</name>
    <dbReference type="NCBI Taxonomy" id="172901"/>
    <lineage>
        <taxon>Bacteria</taxon>
        <taxon>Pseudomonadati</taxon>
        <taxon>Lentisphaerota</taxon>
        <taxon>Lentisphaeria</taxon>
        <taxon>Victivallales</taxon>
        <taxon>Victivallaceae</taxon>
        <taxon>Victivallis</taxon>
    </lineage>
</organism>
<feature type="compositionally biased region" description="Low complexity" evidence="1">
    <location>
        <begin position="587"/>
        <end position="604"/>
    </location>
</feature>